<dbReference type="PANTHER" id="PTHR30146">
    <property type="entry name" value="LACI-RELATED TRANSCRIPTIONAL REPRESSOR"/>
    <property type="match status" value="1"/>
</dbReference>
<dbReference type="Pfam" id="PF13377">
    <property type="entry name" value="Peripla_BP_3"/>
    <property type="match status" value="1"/>
</dbReference>
<keyword evidence="4" id="KW-0804">Transcription</keyword>
<evidence type="ECO:0000259" key="5">
    <source>
        <dbReference type="PROSITE" id="PS50932"/>
    </source>
</evidence>
<dbReference type="Proteomes" id="UP000654345">
    <property type="component" value="Unassembled WGS sequence"/>
</dbReference>
<dbReference type="InterPro" id="IPR010982">
    <property type="entry name" value="Lambda_DNA-bd_dom_sf"/>
</dbReference>
<dbReference type="SMART" id="SM00354">
    <property type="entry name" value="HTH_LACI"/>
    <property type="match status" value="1"/>
</dbReference>
<evidence type="ECO:0000313" key="6">
    <source>
        <dbReference type="EMBL" id="GHO57196.1"/>
    </source>
</evidence>
<accession>A0ABQ3UWV9</accession>
<keyword evidence="7" id="KW-1185">Reference proteome</keyword>
<dbReference type="Gene3D" id="1.10.260.40">
    <property type="entry name" value="lambda repressor-like DNA-binding domains"/>
    <property type="match status" value="1"/>
</dbReference>
<dbReference type="PANTHER" id="PTHR30146:SF148">
    <property type="entry name" value="HTH-TYPE TRANSCRIPTIONAL REPRESSOR PURR-RELATED"/>
    <property type="match status" value="1"/>
</dbReference>
<dbReference type="PROSITE" id="PS00356">
    <property type="entry name" value="HTH_LACI_1"/>
    <property type="match status" value="1"/>
</dbReference>
<evidence type="ECO:0000256" key="3">
    <source>
        <dbReference type="ARBA" id="ARBA00023125"/>
    </source>
</evidence>
<reference evidence="6 7" key="1">
    <citation type="journal article" date="2021" name="Int. J. Syst. Evol. Microbiol.">
        <title>Reticulibacter mediterranei gen. nov., sp. nov., within the new family Reticulibacteraceae fam. nov., and Ktedonospora formicarum gen. nov., sp. nov., Ktedonobacter robiniae sp. nov., Dictyobacter formicarum sp. nov. and Dictyobacter arantiisoli sp. nov., belonging to the class Ktedonobacteria.</title>
        <authorList>
            <person name="Yabe S."/>
            <person name="Zheng Y."/>
            <person name="Wang C.M."/>
            <person name="Sakai Y."/>
            <person name="Abe K."/>
            <person name="Yokota A."/>
            <person name="Donadio S."/>
            <person name="Cavaletti L."/>
            <person name="Monciardini P."/>
        </authorList>
    </citation>
    <scope>NUCLEOTIDE SEQUENCE [LARGE SCALE GENOMIC DNA]</scope>
    <source>
        <strain evidence="6 7">SOSP1-30</strain>
    </source>
</reference>
<dbReference type="Pfam" id="PF00356">
    <property type="entry name" value="LacI"/>
    <property type="match status" value="1"/>
</dbReference>
<dbReference type="CDD" id="cd01392">
    <property type="entry name" value="HTH_LacI"/>
    <property type="match status" value="1"/>
</dbReference>
<dbReference type="PROSITE" id="PS50932">
    <property type="entry name" value="HTH_LACI_2"/>
    <property type="match status" value="1"/>
</dbReference>
<evidence type="ECO:0000313" key="7">
    <source>
        <dbReference type="Proteomes" id="UP000654345"/>
    </source>
</evidence>
<protein>
    <submittedName>
        <fullName evidence="6">LacI family transcriptional regulator</fullName>
    </submittedName>
</protein>
<organism evidence="6 7">
    <name type="scientific">Ktedonobacter robiniae</name>
    <dbReference type="NCBI Taxonomy" id="2778365"/>
    <lineage>
        <taxon>Bacteria</taxon>
        <taxon>Bacillati</taxon>
        <taxon>Chloroflexota</taxon>
        <taxon>Ktedonobacteria</taxon>
        <taxon>Ktedonobacterales</taxon>
        <taxon>Ktedonobacteraceae</taxon>
        <taxon>Ktedonobacter</taxon>
    </lineage>
</organism>
<sequence length="356" mass="39463">MRRKTVTIRDVAQRAQVSVSTVSQVLNGNHSYVSADKCERVLQAAEELQYRPNAIARSMVKQRTGTVGMIFTSVVDHLFIHTIKSAQAVLRPEGYTIFLADTPDIESEIQAIAALQDRQVDGFIFVSMTSVADSAHLQRLKEEEVPFVVINRPRVQAYDFNQIQWNDWEAGYLATRHLLNLGHTFIATISGPRQGEPHWQSAFDRHEGWQKALTEQGITVSPDWIFDGNYTCQGGYVAATQLLKQAGSKSKLPTALFVANEEMSIGVLRALHYAGVRVPQDIALVNVGDTSFTAHMTPALTTLAHPVAEAGQIAAQILLKQFAVKELLPAQKVMLSFAMRIRESCGSNPEPSELFF</sequence>
<dbReference type="InterPro" id="IPR046335">
    <property type="entry name" value="LacI/GalR-like_sensor"/>
</dbReference>
<evidence type="ECO:0000256" key="4">
    <source>
        <dbReference type="ARBA" id="ARBA00023163"/>
    </source>
</evidence>
<gene>
    <name evidence="6" type="ORF">KSB_56710</name>
</gene>
<dbReference type="EMBL" id="BNJG01000002">
    <property type="protein sequence ID" value="GHO57196.1"/>
    <property type="molecule type" value="Genomic_DNA"/>
</dbReference>
<dbReference type="SUPFAM" id="SSF53822">
    <property type="entry name" value="Periplasmic binding protein-like I"/>
    <property type="match status" value="1"/>
</dbReference>
<evidence type="ECO:0000256" key="1">
    <source>
        <dbReference type="ARBA" id="ARBA00022491"/>
    </source>
</evidence>
<dbReference type="RefSeq" id="WP_201373618.1">
    <property type="nucleotide sequence ID" value="NZ_BNJG01000002.1"/>
</dbReference>
<keyword evidence="3" id="KW-0238">DNA-binding</keyword>
<evidence type="ECO:0000256" key="2">
    <source>
        <dbReference type="ARBA" id="ARBA00023015"/>
    </source>
</evidence>
<feature type="domain" description="HTH lacI-type" evidence="5">
    <location>
        <begin position="6"/>
        <end position="61"/>
    </location>
</feature>
<comment type="caution">
    <text evidence="6">The sequence shown here is derived from an EMBL/GenBank/DDBJ whole genome shotgun (WGS) entry which is preliminary data.</text>
</comment>
<dbReference type="InterPro" id="IPR000843">
    <property type="entry name" value="HTH_LacI"/>
</dbReference>
<dbReference type="InterPro" id="IPR028082">
    <property type="entry name" value="Peripla_BP_I"/>
</dbReference>
<keyword evidence="2" id="KW-0805">Transcription regulation</keyword>
<dbReference type="SUPFAM" id="SSF47413">
    <property type="entry name" value="lambda repressor-like DNA-binding domains"/>
    <property type="match status" value="1"/>
</dbReference>
<dbReference type="CDD" id="cd06267">
    <property type="entry name" value="PBP1_LacI_sugar_binding-like"/>
    <property type="match status" value="1"/>
</dbReference>
<keyword evidence="1" id="KW-0678">Repressor</keyword>
<name>A0ABQ3UWV9_9CHLR</name>
<dbReference type="Gene3D" id="3.40.50.2300">
    <property type="match status" value="2"/>
</dbReference>
<proteinExistence type="predicted"/>